<feature type="transmembrane region" description="Helical" evidence="2">
    <location>
        <begin position="77"/>
        <end position="99"/>
    </location>
</feature>
<proteinExistence type="predicted"/>
<evidence type="ECO:0000256" key="2">
    <source>
        <dbReference type="SAM" id="Phobius"/>
    </source>
</evidence>
<feature type="non-terminal residue" evidence="3">
    <location>
        <position position="1"/>
    </location>
</feature>
<dbReference type="STRING" id="50429.A0A2B4SHH7"/>
<evidence type="ECO:0000313" key="3">
    <source>
        <dbReference type="EMBL" id="PFX27932.1"/>
    </source>
</evidence>
<feature type="transmembrane region" description="Helical" evidence="2">
    <location>
        <begin position="174"/>
        <end position="195"/>
    </location>
</feature>
<dbReference type="Proteomes" id="UP000225706">
    <property type="component" value="Unassembled WGS sequence"/>
</dbReference>
<accession>A0A2B4SHH7</accession>
<comment type="caution">
    <text evidence="3">The sequence shown here is derived from an EMBL/GenBank/DDBJ whole genome shotgun (WGS) entry which is preliminary data.</text>
</comment>
<feature type="region of interest" description="Disordered" evidence="1">
    <location>
        <begin position="227"/>
        <end position="259"/>
    </location>
</feature>
<evidence type="ECO:0000256" key="1">
    <source>
        <dbReference type="SAM" id="MobiDB-lite"/>
    </source>
</evidence>
<sequence length="259" mass="29567">QLTITLMSDWTDKLVEFEKDPRKPDTLRPETFTADQEWHLCRNVVTESTSTVSSEGSSANDYPLYHIKCHVKRKSGYYLWNITMIIFLISLLSFCSFSVEISSPSDRLSVTLTLLLTAVAFKFVVSQSLPTISYLTFLDKYVLCGLLFLGCMAIENAVAAIIPDVPTQKDFDQICLYVAVGCFVFIHGVFLVFVFDKSRARNRILSENDKKFREMLQSVKNYAMEREQRTIQEPEAKDVERSQQDKVLVVQASPNQGEE</sequence>
<feature type="transmembrane region" description="Helical" evidence="2">
    <location>
        <begin position="111"/>
        <end position="129"/>
    </location>
</feature>
<dbReference type="GO" id="GO:0005216">
    <property type="term" value="F:monoatomic ion channel activity"/>
    <property type="evidence" value="ECO:0007669"/>
    <property type="project" value="InterPro"/>
</dbReference>
<dbReference type="SUPFAM" id="SSF90112">
    <property type="entry name" value="Neurotransmitter-gated ion-channel transmembrane pore"/>
    <property type="match status" value="1"/>
</dbReference>
<dbReference type="PANTHER" id="PTHR18945">
    <property type="entry name" value="NEUROTRANSMITTER GATED ION CHANNEL"/>
    <property type="match status" value="1"/>
</dbReference>
<dbReference type="InterPro" id="IPR006201">
    <property type="entry name" value="Neur_channel"/>
</dbReference>
<dbReference type="Gene3D" id="1.20.58.390">
    <property type="entry name" value="Neurotransmitter-gated ion-channel transmembrane domain"/>
    <property type="match status" value="1"/>
</dbReference>
<dbReference type="EMBL" id="LSMT01000093">
    <property type="protein sequence ID" value="PFX27932.1"/>
    <property type="molecule type" value="Genomic_DNA"/>
</dbReference>
<keyword evidence="2" id="KW-1133">Transmembrane helix</keyword>
<dbReference type="InterPro" id="IPR036719">
    <property type="entry name" value="Neuro-gated_channel_TM_sf"/>
</dbReference>
<dbReference type="OrthoDB" id="5975154at2759"/>
<name>A0A2B4SHH7_STYPI</name>
<protein>
    <submittedName>
        <fullName evidence="3">Cys-loop ligand-gated ion channel</fullName>
    </submittedName>
</protein>
<dbReference type="GO" id="GO:0004888">
    <property type="term" value="F:transmembrane signaling receptor activity"/>
    <property type="evidence" value="ECO:0007669"/>
    <property type="project" value="InterPro"/>
</dbReference>
<reference evidence="4" key="1">
    <citation type="journal article" date="2017" name="bioRxiv">
        <title>Comparative analysis of the genomes of Stylophora pistillata and Acropora digitifera provides evidence for extensive differences between species of corals.</title>
        <authorList>
            <person name="Voolstra C.R."/>
            <person name="Li Y."/>
            <person name="Liew Y.J."/>
            <person name="Baumgarten S."/>
            <person name="Zoccola D."/>
            <person name="Flot J.-F."/>
            <person name="Tambutte S."/>
            <person name="Allemand D."/>
            <person name="Aranda M."/>
        </authorList>
    </citation>
    <scope>NUCLEOTIDE SEQUENCE [LARGE SCALE GENOMIC DNA]</scope>
</reference>
<keyword evidence="4" id="KW-1185">Reference proteome</keyword>
<gene>
    <name evidence="3" type="ORF">AWC38_SpisGene7358</name>
</gene>
<keyword evidence="2" id="KW-0472">Membrane</keyword>
<dbReference type="FunFam" id="1.20.58.390:FF:000100">
    <property type="entry name" value="Predicted protein"/>
    <property type="match status" value="1"/>
</dbReference>
<dbReference type="GO" id="GO:0016020">
    <property type="term" value="C:membrane"/>
    <property type="evidence" value="ECO:0007669"/>
    <property type="project" value="InterPro"/>
</dbReference>
<dbReference type="AlphaFoldDB" id="A0A2B4SHH7"/>
<feature type="compositionally biased region" description="Basic and acidic residues" evidence="1">
    <location>
        <begin position="227"/>
        <end position="244"/>
    </location>
</feature>
<evidence type="ECO:0000313" key="4">
    <source>
        <dbReference type="Proteomes" id="UP000225706"/>
    </source>
</evidence>
<feature type="transmembrane region" description="Helical" evidence="2">
    <location>
        <begin position="141"/>
        <end position="162"/>
    </location>
</feature>
<organism evidence="3 4">
    <name type="scientific">Stylophora pistillata</name>
    <name type="common">Smooth cauliflower coral</name>
    <dbReference type="NCBI Taxonomy" id="50429"/>
    <lineage>
        <taxon>Eukaryota</taxon>
        <taxon>Metazoa</taxon>
        <taxon>Cnidaria</taxon>
        <taxon>Anthozoa</taxon>
        <taxon>Hexacorallia</taxon>
        <taxon>Scleractinia</taxon>
        <taxon>Astrocoeniina</taxon>
        <taxon>Pocilloporidae</taxon>
        <taxon>Stylophora</taxon>
    </lineage>
</organism>
<keyword evidence="2" id="KW-0812">Transmembrane</keyword>
<dbReference type="InterPro" id="IPR038050">
    <property type="entry name" value="Neuro_actylchol_rec"/>
</dbReference>